<dbReference type="RefSeq" id="WP_022064046.1">
    <property type="nucleotide sequence ID" value="NZ_JRGF01000003.1"/>
</dbReference>
<sequence length="288" mass="31319">MKRLFISLAAILCVAATASAQTLIVVEEKPVLTNKKGAPILPQAGDMSIGISTTPFFTYLGNMFTRDGSNSAPTFSSLGAGLNMKFFTADNQAIRAGLTVNFGTDYYYGNPTSNTAAGATVTDRMEKSNQGFGINVGYEWRRGYGRLQGFYGAQLTASYNNVTTHYKYGNEMSATYPDPWTWNFNTDSQAQVSERTIDVKGSPVISVGVFGFVGVEYFFAPKMSVGGELGLGIAYVNQGESEYKTQYFDTASNSVKENTVKRHDSTTPTNGFNVRTAATGNIFLSFYF</sequence>
<evidence type="ECO:0000313" key="3">
    <source>
        <dbReference type="Proteomes" id="UP000030889"/>
    </source>
</evidence>
<protein>
    <recommendedName>
        <fullName evidence="4">Outer membrane protein beta-barrel domain-containing protein</fullName>
    </recommendedName>
</protein>
<dbReference type="Proteomes" id="UP000030889">
    <property type="component" value="Unassembled WGS sequence"/>
</dbReference>
<organism evidence="2 3">
    <name type="scientific">Alistipes inops</name>
    <dbReference type="NCBI Taxonomy" id="1501391"/>
    <lineage>
        <taxon>Bacteria</taxon>
        <taxon>Pseudomonadati</taxon>
        <taxon>Bacteroidota</taxon>
        <taxon>Bacteroidia</taxon>
        <taxon>Bacteroidales</taxon>
        <taxon>Rikenellaceae</taxon>
        <taxon>Alistipes</taxon>
    </lineage>
</organism>
<comment type="caution">
    <text evidence="2">The sequence shown here is derived from an EMBL/GenBank/DDBJ whole genome shotgun (WGS) entry which is preliminary data.</text>
</comment>
<dbReference type="EMBL" id="JRGF01000003">
    <property type="protein sequence ID" value="KHE42653.1"/>
    <property type="molecule type" value="Genomic_DNA"/>
</dbReference>
<evidence type="ECO:0000313" key="2">
    <source>
        <dbReference type="EMBL" id="KHE42653.1"/>
    </source>
</evidence>
<keyword evidence="1" id="KW-0732">Signal</keyword>
<proteinExistence type="predicted"/>
<keyword evidence="3" id="KW-1185">Reference proteome</keyword>
<gene>
    <name evidence="2" type="ORF">LG35_03425</name>
</gene>
<accession>A0ABR4YK71</accession>
<feature type="chain" id="PRO_5046382427" description="Outer membrane protein beta-barrel domain-containing protein" evidence="1">
    <location>
        <begin position="21"/>
        <end position="288"/>
    </location>
</feature>
<name>A0ABR4YK71_9BACT</name>
<evidence type="ECO:0008006" key="4">
    <source>
        <dbReference type="Google" id="ProtNLM"/>
    </source>
</evidence>
<reference evidence="2 3" key="1">
    <citation type="submission" date="2014-09" db="EMBL/GenBank/DDBJ databases">
        <title>Alistipes sp. 627, sp. nov., a novel member of the family Rikenellaceae isolated from human faeces.</title>
        <authorList>
            <person name="Shkoporov A.N."/>
            <person name="Chaplin A.V."/>
            <person name="Motuzova O.V."/>
            <person name="Kafarskaia L.I."/>
            <person name="Khokhlova E.V."/>
            <person name="Efimov B.A."/>
        </authorList>
    </citation>
    <scope>NUCLEOTIDE SEQUENCE [LARGE SCALE GENOMIC DNA]</scope>
    <source>
        <strain evidence="2 3">627</strain>
    </source>
</reference>
<evidence type="ECO:0000256" key="1">
    <source>
        <dbReference type="SAM" id="SignalP"/>
    </source>
</evidence>
<feature type="signal peptide" evidence="1">
    <location>
        <begin position="1"/>
        <end position="20"/>
    </location>
</feature>